<protein>
    <submittedName>
        <fullName evidence="1">Sce7725 family protein</fullName>
    </submittedName>
</protein>
<proteinExistence type="predicted"/>
<organism evidence="1 2">
    <name type="scientific">Lactobacillus crispatus</name>
    <dbReference type="NCBI Taxonomy" id="47770"/>
    <lineage>
        <taxon>Bacteria</taxon>
        <taxon>Bacillati</taxon>
        <taxon>Bacillota</taxon>
        <taxon>Bacilli</taxon>
        <taxon>Lactobacillales</taxon>
        <taxon>Lactobacillaceae</taxon>
        <taxon>Lactobacillus</taxon>
    </lineage>
</organism>
<comment type="caution">
    <text evidence="1">The sequence shown here is derived from an EMBL/GenBank/DDBJ whole genome shotgun (WGS) entry which is preliminary data.</text>
</comment>
<dbReference type="EMBL" id="JASOGN010000044">
    <property type="protein sequence ID" value="MDK6503349.1"/>
    <property type="molecule type" value="Genomic_DNA"/>
</dbReference>
<gene>
    <name evidence="1" type="ORF">QP235_09255</name>
</gene>
<sequence>MYYPYLRGKMYELLAIKELIENGLINSKNVSPIIEPVRDNSTFNNLLKLAKKNDYNLNIISNPQVGEYKAVDQLPGLIKDNNMKNSIIIQNNNTVTISKDDLLFYDAPVEVLDDSNRNSTINVVQDSLVFNKSRIGNPKHVVVFNDCFNRQDRNADYSENQDENFSEYHLVYKEVGYEGFGDYSIIGKDYQDSGFAPYAVAIHIVYFDKNNILRIHHFVSDSNDDMYDPANKLHEALGKLHNWVNSSSFDKDKNSSEGLMQLDTLFSEDRYPGLGFLKKLEIMHHLEIMNRYLRKTGNTN</sequence>
<reference evidence="1" key="1">
    <citation type="submission" date="2023-05" db="EMBL/GenBank/DDBJ databases">
        <title>Cataloging the Phylogenetic Diversity of Human Bladder Bacteria.</title>
        <authorList>
            <person name="Du J."/>
        </authorList>
    </citation>
    <scope>NUCLEOTIDE SEQUENCE</scope>
    <source>
        <strain evidence="1">UMB9226</strain>
    </source>
</reference>
<dbReference type="Proteomes" id="UP001230300">
    <property type="component" value="Unassembled WGS sequence"/>
</dbReference>
<dbReference type="NCBIfam" id="NF033831">
    <property type="entry name" value="sce7725_fam"/>
    <property type="match status" value="1"/>
</dbReference>
<accession>A0AAW6XIB5</accession>
<evidence type="ECO:0000313" key="1">
    <source>
        <dbReference type="EMBL" id="MDK6503349.1"/>
    </source>
</evidence>
<dbReference type="RefSeq" id="WP_101887562.1">
    <property type="nucleotide sequence ID" value="NZ_JASOGN010000044.1"/>
</dbReference>
<name>A0AAW6XIB5_9LACO</name>
<dbReference type="AlphaFoldDB" id="A0AAW6XIB5"/>
<dbReference type="InterPro" id="IPR047727">
    <property type="entry name" value="Sce7725-like"/>
</dbReference>
<evidence type="ECO:0000313" key="2">
    <source>
        <dbReference type="Proteomes" id="UP001230300"/>
    </source>
</evidence>